<evidence type="ECO:0000313" key="9">
    <source>
        <dbReference type="Proteomes" id="UP000824035"/>
    </source>
</evidence>
<dbReference type="PANTHER" id="PTHR23530">
    <property type="entry name" value="TRANSPORT PROTEIN-RELATED"/>
    <property type="match status" value="1"/>
</dbReference>
<feature type="transmembrane region" description="Helical" evidence="6">
    <location>
        <begin position="159"/>
        <end position="181"/>
    </location>
</feature>
<accession>A0A9D2J018</accession>
<evidence type="ECO:0000256" key="3">
    <source>
        <dbReference type="ARBA" id="ARBA00022692"/>
    </source>
</evidence>
<dbReference type="PROSITE" id="PS50850">
    <property type="entry name" value="MFS"/>
    <property type="match status" value="1"/>
</dbReference>
<dbReference type="PANTHER" id="PTHR23530:SF1">
    <property type="entry name" value="PERMEASE, MAJOR FACILITATOR SUPERFAMILY-RELATED"/>
    <property type="match status" value="1"/>
</dbReference>
<feature type="transmembrane region" description="Helical" evidence="6">
    <location>
        <begin position="364"/>
        <end position="384"/>
    </location>
</feature>
<evidence type="ECO:0000256" key="5">
    <source>
        <dbReference type="ARBA" id="ARBA00023136"/>
    </source>
</evidence>
<dbReference type="PROSITE" id="PS00216">
    <property type="entry name" value="SUGAR_TRANSPORT_1"/>
    <property type="match status" value="1"/>
</dbReference>
<keyword evidence="3 6" id="KW-0812">Transmembrane</keyword>
<comment type="caution">
    <text evidence="8">The sequence shown here is derived from an EMBL/GenBank/DDBJ whole genome shotgun (WGS) entry which is preliminary data.</text>
</comment>
<feature type="transmembrane region" description="Helical" evidence="6">
    <location>
        <begin position="67"/>
        <end position="85"/>
    </location>
</feature>
<dbReference type="InterPro" id="IPR036259">
    <property type="entry name" value="MFS_trans_sf"/>
</dbReference>
<keyword evidence="5 6" id="KW-0472">Membrane</keyword>
<protein>
    <submittedName>
        <fullName evidence="8">MFS transporter</fullName>
    </submittedName>
</protein>
<organism evidence="8 9">
    <name type="scientific">Candidatus Allofournierella merdipullorum</name>
    <dbReference type="NCBI Taxonomy" id="2838595"/>
    <lineage>
        <taxon>Bacteria</taxon>
        <taxon>Bacillati</taxon>
        <taxon>Bacillota</taxon>
        <taxon>Clostridia</taxon>
        <taxon>Eubacteriales</taxon>
        <taxon>Oscillospiraceae</taxon>
        <taxon>Allofournierella</taxon>
    </lineage>
</organism>
<dbReference type="Gene3D" id="1.20.1250.20">
    <property type="entry name" value="MFS general substrate transporter like domains"/>
    <property type="match status" value="1"/>
</dbReference>
<evidence type="ECO:0000256" key="4">
    <source>
        <dbReference type="ARBA" id="ARBA00022989"/>
    </source>
</evidence>
<dbReference type="Proteomes" id="UP000824035">
    <property type="component" value="Unassembled WGS sequence"/>
</dbReference>
<comment type="subcellular location">
    <subcellularLocation>
        <location evidence="1">Cell membrane</location>
        <topology evidence="1">Multi-pass membrane protein</topology>
    </subcellularLocation>
</comment>
<reference evidence="8" key="1">
    <citation type="journal article" date="2021" name="PeerJ">
        <title>Extensive microbial diversity within the chicken gut microbiome revealed by metagenomics and culture.</title>
        <authorList>
            <person name="Gilroy R."/>
            <person name="Ravi A."/>
            <person name="Getino M."/>
            <person name="Pursley I."/>
            <person name="Horton D.L."/>
            <person name="Alikhan N.F."/>
            <person name="Baker D."/>
            <person name="Gharbi K."/>
            <person name="Hall N."/>
            <person name="Watson M."/>
            <person name="Adriaenssens E.M."/>
            <person name="Foster-Nyarko E."/>
            <person name="Jarju S."/>
            <person name="Secka A."/>
            <person name="Antonio M."/>
            <person name="Oren A."/>
            <person name="Chaudhuri R.R."/>
            <person name="La Ragione R."/>
            <person name="Hildebrand F."/>
            <person name="Pallen M.J."/>
        </authorList>
    </citation>
    <scope>NUCLEOTIDE SEQUENCE</scope>
    <source>
        <strain evidence="8">ChiGjej4B4-18154</strain>
    </source>
</reference>
<keyword evidence="4 6" id="KW-1133">Transmembrane helix</keyword>
<evidence type="ECO:0000259" key="7">
    <source>
        <dbReference type="PROSITE" id="PS50850"/>
    </source>
</evidence>
<feature type="transmembrane region" description="Helical" evidence="6">
    <location>
        <begin position="241"/>
        <end position="264"/>
    </location>
</feature>
<feature type="transmembrane region" description="Helical" evidence="6">
    <location>
        <begin position="276"/>
        <end position="294"/>
    </location>
</feature>
<reference evidence="8" key="2">
    <citation type="submission" date="2021-04" db="EMBL/GenBank/DDBJ databases">
        <authorList>
            <person name="Gilroy R."/>
        </authorList>
    </citation>
    <scope>NUCLEOTIDE SEQUENCE</scope>
    <source>
        <strain evidence="8">ChiGjej4B4-18154</strain>
    </source>
</reference>
<feature type="domain" description="Major facilitator superfamily (MFS) profile" evidence="7">
    <location>
        <begin position="2"/>
        <end position="386"/>
    </location>
</feature>
<dbReference type="GO" id="GO:0022857">
    <property type="term" value="F:transmembrane transporter activity"/>
    <property type="evidence" value="ECO:0007669"/>
    <property type="project" value="InterPro"/>
</dbReference>
<evidence type="ECO:0000256" key="6">
    <source>
        <dbReference type="SAM" id="Phobius"/>
    </source>
</evidence>
<dbReference type="InterPro" id="IPR020846">
    <property type="entry name" value="MFS_dom"/>
</dbReference>
<dbReference type="GO" id="GO:0005886">
    <property type="term" value="C:plasma membrane"/>
    <property type="evidence" value="ECO:0007669"/>
    <property type="project" value="UniProtKB-SubCell"/>
</dbReference>
<dbReference type="Pfam" id="PF07690">
    <property type="entry name" value="MFS_1"/>
    <property type="match status" value="1"/>
</dbReference>
<sequence length="389" mass="39452">MLDKKHGVLLFLNSFATGLLSPLLTLLLLDKGIGLAAVPLAVGLHSAVAVVFEVPSGMAADRWGRKSCFLVSLALLLPGLGLLALGQGMTAVLAAMVFQGLARAFSSGSLDALVVEEFLLKNSPEALPKCTARISALTSVGLAVGCLSGGGVYALAGSLWAPLALKGAVVLALLVLGMGLAEHPVEREEGQTNPVALLASTLRGKGLVRALVLYSAALAPPLFAVEVFYQPRFTELLGGGAAGWALGTLNAGAYYAAAAGSVLGPRLVRRPTLPRLLAVTALLGAGLAGLAAAGTPVLFVAAYFAFYVIIGSTDYLTSTLMNEAAPPSQRATLLSASSLTLQLGGMAASPLLSAGAAMGTIPQVWLAAGGAVTAVMLTGLLMSLRTLKR</sequence>
<feature type="transmembrane region" description="Helical" evidence="6">
    <location>
        <begin position="35"/>
        <end position="55"/>
    </location>
</feature>
<evidence type="ECO:0000256" key="2">
    <source>
        <dbReference type="ARBA" id="ARBA00022448"/>
    </source>
</evidence>
<dbReference type="EMBL" id="DXBV01000054">
    <property type="protein sequence ID" value="HIZ30774.1"/>
    <property type="molecule type" value="Genomic_DNA"/>
</dbReference>
<evidence type="ECO:0000256" key="1">
    <source>
        <dbReference type="ARBA" id="ARBA00004651"/>
    </source>
</evidence>
<keyword evidence="2" id="KW-0813">Transport</keyword>
<dbReference type="AlphaFoldDB" id="A0A9D2J018"/>
<proteinExistence type="predicted"/>
<name>A0A9D2J018_9FIRM</name>
<evidence type="ECO:0000313" key="8">
    <source>
        <dbReference type="EMBL" id="HIZ30774.1"/>
    </source>
</evidence>
<feature type="transmembrane region" description="Helical" evidence="6">
    <location>
        <begin position="211"/>
        <end position="229"/>
    </location>
</feature>
<dbReference type="InterPro" id="IPR053160">
    <property type="entry name" value="MFS_DHA3_Transporter"/>
</dbReference>
<dbReference type="SUPFAM" id="SSF103473">
    <property type="entry name" value="MFS general substrate transporter"/>
    <property type="match status" value="1"/>
</dbReference>
<feature type="transmembrane region" description="Helical" evidence="6">
    <location>
        <begin position="7"/>
        <end position="29"/>
    </location>
</feature>
<dbReference type="InterPro" id="IPR011701">
    <property type="entry name" value="MFS"/>
</dbReference>
<dbReference type="InterPro" id="IPR005829">
    <property type="entry name" value="Sugar_transporter_CS"/>
</dbReference>
<gene>
    <name evidence="8" type="ORF">H9813_06050</name>
</gene>